<keyword evidence="5" id="KW-1185">Reference proteome</keyword>
<dbReference type="OrthoDB" id="5141876at2"/>
<dbReference type="PROSITE" id="PS50801">
    <property type="entry name" value="STAS"/>
    <property type="match status" value="1"/>
</dbReference>
<dbReference type="Gene3D" id="3.30.750.24">
    <property type="entry name" value="STAS domain"/>
    <property type="match status" value="1"/>
</dbReference>
<dbReference type="PANTHER" id="PTHR42899">
    <property type="entry name" value="SPERMATOGENESIS-ASSOCIATED PROTEIN 20"/>
    <property type="match status" value="1"/>
</dbReference>
<dbReference type="Pfam" id="PF01740">
    <property type="entry name" value="STAS"/>
    <property type="match status" value="1"/>
</dbReference>
<dbReference type="SUPFAM" id="SSF48208">
    <property type="entry name" value="Six-hairpin glycosidases"/>
    <property type="match status" value="1"/>
</dbReference>
<accession>A0A559J140</accession>
<dbReference type="InterPro" id="IPR036513">
    <property type="entry name" value="STAS_dom_sf"/>
</dbReference>
<dbReference type="Gene3D" id="1.50.10.10">
    <property type="match status" value="1"/>
</dbReference>
<dbReference type="GO" id="GO:0016853">
    <property type="term" value="F:isomerase activity"/>
    <property type="evidence" value="ECO:0007669"/>
    <property type="project" value="UniProtKB-KW"/>
</dbReference>
<proteinExistence type="inferred from homology"/>
<gene>
    <name evidence="4" type="ORF">FPZ44_11280</name>
</gene>
<dbReference type="InterPro" id="IPR002645">
    <property type="entry name" value="STAS_dom"/>
</dbReference>
<dbReference type="SUPFAM" id="SSF52091">
    <property type="entry name" value="SpoIIaa-like"/>
    <property type="match status" value="1"/>
</dbReference>
<evidence type="ECO:0000313" key="4">
    <source>
        <dbReference type="EMBL" id="TVX93587.1"/>
    </source>
</evidence>
<evidence type="ECO:0000256" key="1">
    <source>
        <dbReference type="ARBA" id="ARBA00008558"/>
    </source>
</evidence>
<dbReference type="Proteomes" id="UP000318102">
    <property type="component" value="Unassembled WGS sequence"/>
</dbReference>
<dbReference type="InterPro" id="IPR024705">
    <property type="entry name" value="Ssp411"/>
</dbReference>
<reference evidence="4 5" key="1">
    <citation type="submission" date="2019-07" db="EMBL/GenBank/DDBJ databases">
        <authorList>
            <person name="Kim J."/>
        </authorList>
    </citation>
    <scope>NUCLEOTIDE SEQUENCE [LARGE SCALE GENOMIC DNA]</scope>
    <source>
        <strain evidence="4 5">N4</strain>
    </source>
</reference>
<feature type="domain" description="STAS" evidence="3">
    <location>
        <begin position="612"/>
        <end position="710"/>
    </location>
</feature>
<dbReference type="RefSeq" id="WP_144990211.1">
    <property type="nucleotide sequence ID" value="NZ_VNJK01000001.1"/>
</dbReference>
<comment type="caution">
    <text evidence="4">The sequence shown here is derived from an EMBL/GenBank/DDBJ whole genome shotgun (WGS) entry which is preliminary data.</text>
</comment>
<evidence type="ECO:0000259" key="3">
    <source>
        <dbReference type="PROSITE" id="PS50801"/>
    </source>
</evidence>
<evidence type="ECO:0000313" key="5">
    <source>
        <dbReference type="Proteomes" id="UP000318102"/>
    </source>
</evidence>
<evidence type="ECO:0000256" key="2">
    <source>
        <dbReference type="ARBA" id="ARBA00023235"/>
    </source>
</evidence>
<organism evidence="4 5">
    <name type="scientific">Paenibacillus agilis</name>
    <dbReference type="NCBI Taxonomy" id="3020863"/>
    <lineage>
        <taxon>Bacteria</taxon>
        <taxon>Bacillati</taxon>
        <taxon>Bacillota</taxon>
        <taxon>Bacilli</taxon>
        <taxon>Bacillales</taxon>
        <taxon>Paenibacillaceae</taxon>
        <taxon>Paenibacillus</taxon>
    </lineage>
</organism>
<name>A0A559J140_9BACL</name>
<keyword evidence="2" id="KW-0413">Isomerase</keyword>
<dbReference type="PANTHER" id="PTHR42899:SF1">
    <property type="entry name" value="SPERMATOGENESIS-ASSOCIATED PROTEIN 20"/>
    <property type="match status" value="1"/>
</dbReference>
<sequence>MKNPKFTFSDLIAGYVTSTELKDDVFTLETSDGRSFQVKLSANVYAELLRNLGEPFLDNTSELRNKIEKGRYLYAYGIFYTDGPNDSLSFEAKHIVFVGNDAAEYRFEQQDWWIQQIKELGDFYLHAQFGTDEIDYKNYRTSLNLEGQHTTNFRQETDTISRLVYGFATAYMMTGEECYLEAADKGTEYLIKHLCNSKPDDNTAFWYHALDQAPDKEKKIFASEFGDDYDAIPAYEQIYALAGPTQTYRITGNPQILDVIEKTINLFDKYFLDKEREGYFSHIDPINFDPRNETLGHNRARKNWNSVGDHAPAYLINLVLATDNDRYKQMLEYTADTITKYFPDYANSPFVQEKFHEDWSHDQTWGWQQNRAVVGHNLKIAWNLMRMHSMFDKDEYVALAEKIAELMPEAGGDQQRGGWYDVVERTLAEGETYHRFAWHDRKAWWQQEQGILAYLILAGILNKEEYLKLARESSSFYNAWFLDHESGGVYFNVLANGLPYLLGTERNKGSHSMSGYHSFELTYLASVYSNLLVTKQPMQFFFKPNPAGLENRILRVQPDILPAGSVQITAVTIDGKAYDKFDAEALTIELPDVKHHVKVCVILTPVDAAQRLLTRLDVDNQRTTLYLAGEIDQSSLPSLKKALDELLNCHPAAVTLDVSNLKEADDAGIRTIIFEFQKLSSNCKITISGANAAISGKFENNHFADSATFV</sequence>
<dbReference type="InterPro" id="IPR010819">
    <property type="entry name" value="AGE/CE"/>
</dbReference>
<dbReference type="GO" id="GO:0005975">
    <property type="term" value="P:carbohydrate metabolic process"/>
    <property type="evidence" value="ECO:0007669"/>
    <property type="project" value="InterPro"/>
</dbReference>
<dbReference type="EMBL" id="VNJK01000001">
    <property type="protein sequence ID" value="TVX93587.1"/>
    <property type="molecule type" value="Genomic_DNA"/>
</dbReference>
<dbReference type="Pfam" id="PF07221">
    <property type="entry name" value="GlcNAc_2-epim"/>
    <property type="match status" value="1"/>
</dbReference>
<protein>
    <submittedName>
        <fullName evidence="4">N-acyl-D-glucosamine 2-epimerase</fullName>
    </submittedName>
</protein>
<dbReference type="InterPro" id="IPR008928">
    <property type="entry name" value="6-hairpin_glycosidase_sf"/>
</dbReference>
<comment type="similarity">
    <text evidence="1">Belongs to the N-acylglucosamine 2-epimerase family.</text>
</comment>
<dbReference type="AlphaFoldDB" id="A0A559J140"/>
<dbReference type="InterPro" id="IPR012341">
    <property type="entry name" value="6hp_glycosidase-like_sf"/>
</dbReference>
<dbReference type="CDD" id="cd07043">
    <property type="entry name" value="STAS_anti-anti-sigma_factors"/>
    <property type="match status" value="1"/>
</dbReference>